<dbReference type="Proteomes" id="UP000823388">
    <property type="component" value="Chromosome 7K"/>
</dbReference>
<dbReference type="EMBL" id="CM029049">
    <property type="protein sequence ID" value="KAG2570292.1"/>
    <property type="molecule type" value="Genomic_DNA"/>
</dbReference>
<proteinExistence type="predicted"/>
<comment type="caution">
    <text evidence="1">The sequence shown here is derived from an EMBL/GenBank/DDBJ whole genome shotgun (WGS) entry which is preliminary data.</text>
</comment>
<dbReference type="AlphaFoldDB" id="A0A8T0QCI1"/>
<organism evidence="1 2">
    <name type="scientific">Panicum virgatum</name>
    <name type="common">Blackwell switchgrass</name>
    <dbReference type="NCBI Taxonomy" id="38727"/>
    <lineage>
        <taxon>Eukaryota</taxon>
        <taxon>Viridiplantae</taxon>
        <taxon>Streptophyta</taxon>
        <taxon>Embryophyta</taxon>
        <taxon>Tracheophyta</taxon>
        <taxon>Spermatophyta</taxon>
        <taxon>Magnoliopsida</taxon>
        <taxon>Liliopsida</taxon>
        <taxon>Poales</taxon>
        <taxon>Poaceae</taxon>
        <taxon>PACMAD clade</taxon>
        <taxon>Panicoideae</taxon>
        <taxon>Panicodae</taxon>
        <taxon>Paniceae</taxon>
        <taxon>Panicinae</taxon>
        <taxon>Panicum</taxon>
        <taxon>Panicum sect. Hiantes</taxon>
    </lineage>
</organism>
<gene>
    <name evidence="1" type="ORF">PVAP13_7KG091389</name>
</gene>
<reference evidence="1" key="1">
    <citation type="submission" date="2020-05" db="EMBL/GenBank/DDBJ databases">
        <title>WGS assembly of Panicum virgatum.</title>
        <authorList>
            <person name="Lovell J.T."/>
            <person name="Jenkins J."/>
            <person name="Shu S."/>
            <person name="Juenger T.E."/>
            <person name="Schmutz J."/>
        </authorList>
    </citation>
    <scope>NUCLEOTIDE SEQUENCE</scope>
    <source>
        <strain evidence="1">AP13</strain>
    </source>
</reference>
<evidence type="ECO:0000313" key="2">
    <source>
        <dbReference type="Proteomes" id="UP000823388"/>
    </source>
</evidence>
<evidence type="ECO:0000313" key="1">
    <source>
        <dbReference type="EMBL" id="KAG2570292.1"/>
    </source>
</evidence>
<accession>A0A8T0QCI1</accession>
<sequence>MSPSRQTPATFSLMPSLSSTSVFRPLGGHYNTCSYASSRADRRPTCRRLLPPFRPSPLATVHLFYLGELGLAMLLQ</sequence>
<name>A0A8T0QCI1_PANVG</name>
<protein>
    <submittedName>
        <fullName evidence="1">Uncharacterized protein</fullName>
    </submittedName>
</protein>
<keyword evidence="2" id="KW-1185">Reference proteome</keyword>